<reference evidence="2 3" key="1">
    <citation type="journal article" date="2012" name="Nat. Genet.">
        <title>Plasmodium cynomolgi genome sequences provide insight into Plasmodium vivax and the monkey malaria clade.</title>
        <authorList>
            <person name="Tachibana S."/>
            <person name="Sullivan S.A."/>
            <person name="Kawai S."/>
            <person name="Nakamura S."/>
            <person name="Kim H.R."/>
            <person name="Goto N."/>
            <person name="Arisue N."/>
            <person name="Palacpac N.M.Q."/>
            <person name="Honma H."/>
            <person name="Yagi M."/>
            <person name="Tougan T."/>
            <person name="Katakai Y."/>
            <person name="Kaneko O."/>
            <person name="Mita T."/>
            <person name="Kita K."/>
            <person name="Yasutomi Y."/>
            <person name="Sutton P.L."/>
            <person name="Shakhbatyan R."/>
            <person name="Horii T."/>
            <person name="Yasunaga T."/>
            <person name="Barnwell J.W."/>
            <person name="Escalante A.A."/>
            <person name="Carlton J.M."/>
            <person name="Tanabe K."/>
        </authorList>
    </citation>
    <scope>NUCLEOTIDE SEQUENCE [LARGE SCALE GENOMIC DNA]</scope>
    <source>
        <strain evidence="2 3">B</strain>
    </source>
</reference>
<organism evidence="2 3">
    <name type="scientific">Plasmodium cynomolgi (strain B)</name>
    <dbReference type="NCBI Taxonomy" id="1120755"/>
    <lineage>
        <taxon>Eukaryota</taxon>
        <taxon>Sar</taxon>
        <taxon>Alveolata</taxon>
        <taxon>Apicomplexa</taxon>
        <taxon>Aconoidasida</taxon>
        <taxon>Haemosporida</taxon>
        <taxon>Plasmodiidae</taxon>
        <taxon>Plasmodium</taxon>
        <taxon>Plasmodium (Plasmodium)</taxon>
    </lineage>
</organism>
<proteinExistence type="predicted"/>
<dbReference type="RefSeq" id="XP_004224592.1">
    <property type="nucleotide sequence ID" value="XM_004224544.1"/>
</dbReference>
<name>K6V0S3_PLACD</name>
<protein>
    <submittedName>
        <fullName evidence="2">Adenylyl cyclase 1</fullName>
    </submittedName>
</protein>
<gene>
    <name evidence="2" type="ORF">PCYB_135190</name>
</gene>
<dbReference type="KEGG" id="pcy:PCYB_135190"/>
<keyword evidence="1" id="KW-0472">Membrane</keyword>
<feature type="transmembrane region" description="Helical" evidence="1">
    <location>
        <begin position="98"/>
        <end position="116"/>
    </location>
</feature>
<dbReference type="VEuPathDB" id="PlasmoDB:PCYB_135190"/>
<dbReference type="PhylomeDB" id="K6V0S3"/>
<dbReference type="GeneID" id="14695023"/>
<feature type="transmembrane region" description="Helical" evidence="1">
    <location>
        <begin position="71"/>
        <end position="91"/>
    </location>
</feature>
<feature type="transmembrane region" description="Helical" evidence="1">
    <location>
        <begin position="128"/>
        <end position="151"/>
    </location>
</feature>
<keyword evidence="1" id="KW-1133">Transmembrane helix</keyword>
<dbReference type="eggNOG" id="ENOG502QQYF">
    <property type="taxonomic scope" value="Eukaryota"/>
</dbReference>
<dbReference type="OrthoDB" id="60033at2759"/>
<keyword evidence="1" id="KW-0812">Transmembrane</keyword>
<evidence type="ECO:0000256" key="1">
    <source>
        <dbReference type="SAM" id="Phobius"/>
    </source>
</evidence>
<dbReference type="AlphaFoldDB" id="K6V0S3"/>
<dbReference type="EMBL" id="DF157105">
    <property type="protein sequence ID" value="GAB68645.1"/>
    <property type="molecule type" value="Genomic_DNA"/>
</dbReference>
<accession>K6V0S3</accession>
<keyword evidence="3" id="KW-1185">Reference proteome</keyword>
<sequence length="228" mass="27630">MPDLKHIYAKEIFPNEKLKRYFLKCRSKEKVLYSFTSDNEITNEEKKYDDELDISKYEGLYSNVLTRLVNLLYVLYLFFVIFSKDVLYILLEKKHDALSDYLIVLLIFICCVEVMINFLTRKTYTCYFMFFEVISLVSLFFDLFICEYYLFDLFDSYVKRINGINDVGSEDVVYLIHLVKALRVTKIYRLIICFVGRHTKEKYKHRNEWNVMPMHLVEYFFSHVHVER</sequence>
<evidence type="ECO:0000313" key="3">
    <source>
        <dbReference type="Proteomes" id="UP000006319"/>
    </source>
</evidence>
<evidence type="ECO:0000313" key="2">
    <source>
        <dbReference type="EMBL" id="GAB68645.1"/>
    </source>
</evidence>
<dbReference type="Proteomes" id="UP000006319">
    <property type="component" value="Chromosome 13"/>
</dbReference>